<dbReference type="GO" id="GO:0032259">
    <property type="term" value="P:methylation"/>
    <property type="evidence" value="ECO:0007669"/>
    <property type="project" value="UniProtKB-KW"/>
</dbReference>
<proteinExistence type="predicted"/>
<protein>
    <submittedName>
        <fullName evidence="2">Putative methyltransferase</fullName>
    </submittedName>
</protein>
<feature type="domain" description="Methyltransferase type 11" evidence="1">
    <location>
        <begin position="128"/>
        <end position="221"/>
    </location>
</feature>
<accession>A0A1E3X6T4</accession>
<dbReference type="GO" id="GO:0008757">
    <property type="term" value="F:S-adenosylmethionine-dependent methyltransferase activity"/>
    <property type="evidence" value="ECO:0007669"/>
    <property type="project" value="InterPro"/>
</dbReference>
<evidence type="ECO:0000313" key="3">
    <source>
        <dbReference type="Proteomes" id="UP000094056"/>
    </source>
</evidence>
<sequence length="375" mass="43166">MKHEFIDYLRCPRDGIQLNLSAINALQDGEIITGQLSCSKGHLYPIVGSIPRIFNGALRQFRSQYHSSVNIEKADPDVLPAKIRTTQKSYSNWWTRFDKEWIYRFNNKAIFLDRTMLSSDLLRNKVILDAGCGNGRFLSVIQEMGARQVVGMDLGLGVERACEIQKDLDKCHFLQANLLNPPFAEESFDGAVSIGVLHHTLNPRQGFFRIAKLVRKGGFFSVFLYQHKPRPYDKQVLTILRDLKWLFFHEPIRRMVCCLPHSFIVAFCMGLYGKRLVTNKLNQHLLSRWLGRLLEQITPYAGYLPNEGLWGNVALNYDSYSTRFLYQISLDEALSWFGEVGYNDLVVSPLPLSITGWRHNEGKSKPLRITYHHPK</sequence>
<gene>
    <name evidence="2" type="ORF">SCARUB_03573</name>
</gene>
<dbReference type="AlphaFoldDB" id="A0A1E3X6T4"/>
<dbReference type="PANTHER" id="PTHR43861:SF1">
    <property type="entry name" value="TRANS-ACONITATE 2-METHYLTRANSFERASE"/>
    <property type="match status" value="1"/>
</dbReference>
<comment type="caution">
    <text evidence="2">The sequence shown here is derived from an EMBL/GenBank/DDBJ whole genome shotgun (WGS) entry which is preliminary data.</text>
</comment>
<dbReference type="EMBL" id="MAYW01000127">
    <property type="protein sequence ID" value="ODS31311.1"/>
    <property type="molecule type" value="Genomic_DNA"/>
</dbReference>
<keyword evidence="2" id="KW-0489">Methyltransferase</keyword>
<dbReference type="InterPro" id="IPR029063">
    <property type="entry name" value="SAM-dependent_MTases_sf"/>
</dbReference>
<dbReference type="InterPro" id="IPR013216">
    <property type="entry name" value="Methyltransf_11"/>
</dbReference>
<dbReference type="PANTHER" id="PTHR43861">
    <property type="entry name" value="TRANS-ACONITATE 2-METHYLTRANSFERASE-RELATED"/>
    <property type="match status" value="1"/>
</dbReference>
<evidence type="ECO:0000259" key="1">
    <source>
        <dbReference type="Pfam" id="PF08241"/>
    </source>
</evidence>
<dbReference type="Pfam" id="PF08241">
    <property type="entry name" value="Methyltransf_11"/>
    <property type="match status" value="1"/>
</dbReference>
<dbReference type="Gene3D" id="3.40.50.150">
    <property type="entry name" value="Vaccinia Virus protein VP39"/>
    <property type="match status" value="1"/>
</dbReference>
<keyword evidence="2" id="KW-0808">Transferase</keyword>
<reference evidence="2 3" key="1">
    <citation type="submission" date="2016-07" db="EMBL/GenBank/DDBJ databases">
        <title>Draft genome of Scalindua rubra, obtained from a brine-seawater interface in the Red Sea, sheds light on salt adaptation in anammox bacteria.</title>
        <authorList>
            <person name="Speth D.R."/>
            <person name="Lagkouvardos I."/>
            <person name="Wang Y."/>
            <person name="Qian P.-Y."/>
            <person name="Dutilh B.E."/>
            <person name="Jetten M.S."/>
        </authorList>
    </citation>
    <scope>NUCLEOTIDE SEQUENCE [LARGE SCALE GENOMIC DNA]</scope>
    <source>
        <strain evidence="2">BSI-1</strain>
    </source>
</reference>
<dbReference type="CDD" id="cd02440">
    <property type="entry name" value="AdoMet_MTases"/>
    <property type="match status" value="1"/>
</dbReference>
<name>A0A1E3X6T4_9BACT</name>
<organism evidence="2 3">
    <name type="scientific">Candidatus Scalindua rubra</name>
    <dbReference type="NCBI Taxonomy" id="1872076"/>
    <lineage>
        <taxon>Bacteria</taxon>
        <taxon>Pseudomonadati</taxon>
        <taxon>Planctomycetota</taxon>
        <taxon>Candidatus Brocadiia</taxon>
        <taxon>Candidatus Brocadiales</taxon>
        <taxon>Candidatus Scalinduaceae</taxon>
        <taxon>Candidatus Scalindua</taxon>
    </lineage>
</organism>
<dbReference type="SUPFAM" id="SSF53335">
    <property type="entry name" value="S-adenosyl-L-methionine-dependent methyltransferases"/>
    <property type="match status" value="1"/>
</dbReference>
<dbReference type="Proteomes" id="UP000094056">
    <property type="component" value="Unassembled WGS sequence"/>
</dbReference>
<evidence type="ECO:0000313" key="2">
    <source>
        <dbReference type="EMBL" id="ODS31311.1"/>
    </source>
</evidence>